<dbReference type="Proteomes" id="UP001627154">
    <property type="component" value="Unassembled WGS sequence"/>
</dbReference>
<evidence type="ECO:0000256" key="1">
    <source>
        <dbReference type="SAM" id="SignalP"/>
    </source>
</evidence>
<accession>A0ABD2VW10</accession>
<feature type="signal peptide" evidence="1">
    <location>
        <begin position="1"/>
        <end position="22"/>
    </location>
</feature>
<protein>
    <submittedName>
        <fullName evidence="2">Uncharacterized protein</fullName>
    </submittedName>
</protein>
<feature type="chain" id="PRO_5044778409" evidence="1">
    <location>
        <begin position="23"/>
        <end position="86"/>
    </location>
</feature>
<proteinExistence type="predicted"/>
<comment type="caution">
    <text evidence="2">The sequence shown here is derived from an EMBL/GenBank/DDBJ whole genome shotgun (WGS) entry which is preliminary data.</text>
</comment>
<evidence type="ECO:0000313" key="2">
    <source>
        <dbReference type="EMBL" id="KAL3384752.1"/>
    </source>
</evidence>
<reference evidence="2 3" key="1">
    <citation type="journal article" date="2024" name="bioRxiv">
        <title>A reference genome for Trichogramma kaykai: A tiny desert-dwelling parasitoid wasp with competing sex-ratio distorters.</title>
        <authorList>
            <person name="Culotta J."/>
            <person name="Lindsey A.R."/>
        </authorList>
    </citation>
    <scope>NUCLEOTIDE SEQUENCE [LARGE SCALE GENOMIC DNA]</scope>
    <source>
        <strain evidence="2 3">KSX58</strain>
    </source>
</reference>
<name>A0ABD2VW10_9HYME</name>
<dbReference type="AlphaFoldDB" id="A0ABD2VW10"/>
<keyword evidence="3" id="KW-1185">Reference proteome</keyword>
<sequence length="86" mass="9998">MKQCRTILVSLMLILAVISIQAQQRQQLSQQQQQQQPEQEVQFISFAQLLEDAKARKIQESSIINIPTRCPGKMIKINNRCRRVFS</sequence>
<dbReference type="EMBL" id="JBJJXI010000169">
    <property type="protein sequence ID" value="KAL3384752.1"/>
    <property type="molecule type" value="Genomic_DNA"/>
</dbReference>
<evidence type="ECO:0000313" key="3">
    <source>
        <dbReference type="Proteomes" id="UP001627154"/>
    </source>
</evidence>
<gene>
    <name evidence="2" type="ORF">TKK_019565</name>
</gene>
<organism evidence="2 3">
    <name type="scientific">Trichogramma kaykai</name>
    <dbReference type="NCBI Taxonomy" id="54128"/>
    <lineage>
        <taxon>Eukaryota</taxon>
        <taxon>Metazoa</taxon>
        <taxon>Ecdysozoa</taxon>
        <taxon>Arthropoda</taxon>
        <taxon>Hexapoda</taxon>
        <taxon>Insecta</taxon>
        <taxon>Pterygota</taxon>
        <taxon>Neoptera</taxon>
        <taxon>Endopterygota</taxon>
        <taxon>Hymenoptera</taxon>
        <taxon>Apocrita</taxon>
        <taxon>Proctotrupomorpha</taxon>
        <taxon>Chalcidoidea</taxon>
        <taxon>Trichogrammatidae</taxon>
        <taxon>Trichogramma</taxon>
    </lineage>
</organism>
<keyword evidence="1" id="KW-0732">Signal</keyword>